<protein>
    <submittedName>
        <fullName evidence="1">Uncharacterized protein</fullName>
    </submittedName>
</protein>
<comment type="caution">
    <text evidence="1">The sequence shown here is derived from an EMBL/GenBank/DDBJ whole genome shotgun (WGS) entry which is preliminary data.</text>
</comment>
<name>A0A1T4QCK7_9GAMM</name>
<gene>
    <name evidence="1" type="ORF">BTE48_03590</name>
</gene>
<dbReference type="EMBL" id="MTSM01000003">
    <property type="protein sequence ID" value="OPX56519.1"/>
    <property type="molecule type" value="Genomic_DNA"/>
</dbReference>
<reference evidence="1 2" key="1">
    <citation type="submission" date="2017-01" db="EMBL/GenBank/DDBJ databases">
        <title>Genome Sequencing of a Marine Spirillum, Oceanospirillum multiglobuliferum ATCC 33336, from Japan.</title>
        <authorList>
            <person name="Carney J.G."/>
            <person name="Trachtenberg A.M."/>
            <person name="Rheaume B.A."/>
            <person name="Linnane J.D."/>
            <person name="Pitts N.L."/>
            <person name="Mykles D.L."/>
            <person name="Maclea K.S."/>
        </authorList>
    </citation>
    <scope>NUCLEOTIDE SEQUENCE [LARGE SCALE GENOMIC DNA]</scope>
    <source>
        <strain evidence="1 2">ATCC 33336</strain>
    </source>
</reference>
<dbReference type="STRING" id="64969.SAMN02745127_01843"/>
<sequence>MEVTKKNIDLSWYKHSNYEYLESCSLYELYQQLSARALLRDMLPTENEWVLSHWEQIKQTGKISLSDMGYQIDIATTKETPRTALVSPIYVSQVEEMAEAVIRAKETMLFLAEQAQQEINDKYDIIDSFGDERIREKSLSADTKNFRDGGLDDTYMLLKERASLPKYDIDHMAYDVALLNSCSGVCKGRTEVHLSIDLAATNKEILRDVKAFLEKYREIIGIYPPEPKNLTIEKVINDRVIPYIDLTIWDSLEGHGILTDALAAQILFSFNNGVKEVRSADKVQRVTAPNAEKALSETFLNKLYAEMAIENINQP</sequence>
<dbReference type="OrthoDB" id="6505430at2"/>
<dbReference type="Proteomes" id="UP000191418">
    <property type="component" value="Unassembled WGS sequence"/>
</dbReference>
<dbReference type="RefSeq" id="WP_078745442.1">
    <property type="nucleotide sequence ID" value="NZ_FUXG01000011.1"/>
</dbReference>
<organism evidence="1 2">
    <name type="scientific">Oceanospirillum multiglobuliferum</name>
    <dbReference type="NCBI Taxonomy" id="64969"/>
    <lineage>
        <taxon>Bacteria</taxon>
        <taxon>Pseudomonadati</taxon>
        <taxon>Pseudomonadota</taxon>
        <taxon>Gammaproteobacteria</taxon>
        <taxon>Oceanospirillales</taxon>
        <taxon>Oceanospirillaceae</taxon>
        <taxon>Oceanospirillum</taxon>
    </lineage>
</organism>
<evidence type="ECO:0000313" key="1">
    <source>
        <dbReference type="EMBL" id="OPX56519.1"/>
    </source>
</evidence>
<evidence type="ECO:0000313" key="2">
    <source>
        <dbReference type="Proteomes" id="UP000191418"/>
    </source>
</evidence>
<dbReference type="Pfam" id="PF19924">
    <property type="entry name" value="DUF6387"/>
    <property type="match status" value="1"/>
</dbReference>
<proteinExistence type="predicted"/>
<accession>A0A1T4QCK7</accession>
<dbReference type="AlphaFoldDB" id="A0A1T4QCK7"/>
<keyword evidence="2" id="KW-1185">Reference proteome</keyword>
<dbReference type="InterPro" id="IPR045664">
    <property type="entry name" value="DUF6387"/>
</dbReference>